<sequence>MLQPFIKELKQLWYGVEAYDISLKQKFTLRAAYLWSVHDFMAYGIFAGWSVHGTLTCPICGVDTRCFHLEFGGKIYYFDCHRCWLPSDHIFRGEKDSFRKDTVCYEGPPKMLSAQKILDQLASLKLNEEKTTYEGLGKEHNWTHISGIWDLPYAKALKLPHNIDVMHQERNVAESIISTCMDFSDKTKDNVKARKDLAKICKWPTLELTASGVGLKRAVNLKTGKLNGLKAHDYHIIMERLVPMMFRGYLPNGVWSVLAELSYFYRQLCTIEIKKEMMEKLEKDVPVLICKMEKNFPPGFFNPMQHLLVHLAYEAKVGGPVQFRWMFHIERALKYLRAMVGNKARVEGCIAEAFILKEISYFSSVYFAEEHNVNAPTMRYNVDEEPSASDLPIFQSTRASASASSPYYFKPENEFMKLITKRLAEYGKEMERLHGEGFDWRTAPVDPQAVYESGGGKSHGWHSMFNGMIDSRQVQRRSSSQSSGGSSSRLRRTTSKMEIDNLKQEIQKRDAFLKAQEEYQKEQQAHAQRFHAQQMAAIQAMYQAQGMTFVIPEVAPALVPPQWGMFAQMSFSPAPQGSGVQESNPYQTPPPASGQHGDQQSGQQSLRLWR</sequence>
<dbReference type="Pfam" id="PF13960">
    <property type="entry name" value="DUF4218"/>
    <property type="match status" value="1"/>
</dbReference>
<keyword evidence="4" id="KW-1185">Reference proteome</keyword>
<dbReference type="PANTHER" id="PTHR48258:SF3">
    <property type="entry name" value="FK506-BINDING PROTEIN 4-LIKE ISOFORM X1"/>
    <property type="match status" value="1"/>
</dbReference>
<feature type="compositionally biased region" description="Low complexity" evidence="1">
    <location>
        <begin position="476"/>
        <end position="488"/>
    </location>
</feature>
<feature type="region of interest" description="Disordered" evidence="1">
    <location>
        <begin position="569"/>
        <end position="610"/>
    </location>
</feature>
<feature type="region of interest" description="Disordered" evidence="1">
    <location>
        <begin position="472"/>
        <end position="501"/>
    </location>
</feature>
<dbReference type="Proteomes" id="UP001341281">
    <property type="component" value="Chromosome 09"/>
</dbReference>
<accession>A0AAQ3XBY8</accession>
<evidence type="ECO:0000313" key="3">
    <source>
        <dbReference type="EMBL" id="WVZ93358.1"/>
    </source>
</evidence>
<reference evidence="3 4" key="1">
    <citation type="submission" date="2024-02" db="EMBL/GenBank/DDBJ databases">
        <title>High-quality chromosome-scale genome assembly of Pensacola bahiagrass (Paspalum notatum Flugge var. saurae).</title>
        <authorList>
            <person name="Vega J.M."/>
            <person name="Podio M."/>
            <person name="Orjuela J."/>
            <person name="Siena L.A."/>
            <person name="Pessino S.C."/>
            <person name="Combes M.C."/>
            <person name="Mariac C."/>
            <person name="Albertini E."/>
            <person name="Pupilli F."/>
            <person name="Ortiz J.P.A."/>
            <person name="Leblanc O."/>
        </authorList>
    </citation>
    <scope>NUCLEOTIDE SEQUENCE [LARGE SCALE GENOMIC DNA]</scope>
    <source>
        <strain evidence="3">R1</strain>
        <tissue evidence="3">Leaf</tissue>
    </source>
</reference>
<dbReference type="InterPro" id="IPR004242">
    <property type="entry name" value="Transposase_21"/>
</dbReference>
<protein>
    <recommendedName>
        <fullName evidence="2">DUF4218 domain-containing protein</fullName>
    </recommendedName>
</protein>
<evidence type="ECO:0000313" key="4">
    <source>
        <dbReference type="Proteomes" id="UP001341281"/>
    </source>
</evidence>
<gene>
    <name evidence="3" type="ORF">U9M48_039345</name>
</gene>
<proteinExistence type="predicted"/>
<evidence type="ECO:0000256" key="1">
    <source>
        <dbReference type="SAM" id="MobiDB-lite"/>
    </source>
</evidence>
<name>A0AAQ3XBY8_PASNO</name>
<dbReference type="AlphaFoldDB" id="A0AAQ3XBY8"/>
<dbReference type="InterPro" id="IPR025452">
    <property type="entry name" value="DUF4218"/>
</dbReference>
<evidence type="ECO:0000259" key="2">
    <source>
        <dbReference type="Pfam" id="PF13960"/>
    </source>
</evidence>
<organism evidence="3 4">
    <name type="scientific">Paspalum notatum var. saurae</name>
    <dbReference type="NCBI Taxonomy" id="547442"/>
    <lineage>
        <taxon>Eukaryota</taxon>
        <taxon>Viridiplantae</taxon>
        <taxon>Streptophyta</taxon>
        <taxon>Embryophyta</taxon>
        <taxon>Tracheophyta</taxon>
        <taxon>Spermatophyta</taxon>
        <taxon>Magnoliopsida</taxon>
        <taxon>Liliopsida</taxon>
        <taxon>Poales</taxon>
        <taxon>Poaceae</taxon>
        <taxon>PACMAD clade</taxon>
        <taxon>Panicoideae</taxon>
        <taxon>Andropogonodae</taxon>
        <taxon>Paspaleae</taxon>
        <taxon>Paspalinae</taxon>
        <taxon>Paspalum</taxon>
    </lineage>
</organism>
<feature type="domain" description="DUF4218" evidence="2">
    <location>
        <begin position="268"/>
        <end position="370"/>
    </location>
</feature>
<feature type="compositionally biased region" description="Polar residues" evidence="1">
    <location>
        <begin position="569"/>
        <end position="586"/>
    </location>
</feature>
<dbReference type="EMBL" id="CP144753">
    <property type="protein sequence ID" value="WVZ93358.1"/>
    <property type="molecule type" value="Genomic_DNA"/>
</dbReference>
<feature type="compositionally biased region" description="Low complexity" evidence="1">
    <location>
        <begin position="593"/>
        <end position="610"/>
    </location>
</feature>
<dbReference type="Pfam" id="PF02992">
    <property type="entry name" value="Transposase_21"/>
    <property type="match status" value="1"/>
</dbReference>
<dbReference type="PANTHER" id="PTHR48258">
    <property type="entry name" value="DUF4218 DOMAIN-CONTAINING PROTEIN-RELATED"/>
    <property type="match status" value="1"/>
</dbReference>